<dbReference type="PANTHER" id="PTHR48099:SF5">
    <property type="entry name" value="C-1-TETRAHYDROFOLATE SYNTHASE, CYTOPLASMIC"/>
    <property type="match status" value="1"/>
</dbReference>
<keyword evidence="4 12" id="KW-0028">Amino-acid biosynthesis</keyword>
<dbReference type="SUPFAM" id="SSF53223">
    <property type="entry name" value="Aminoacid dehydrogenase-like, N-terminal domain"/>
    <property type="match status" value="1"/>
</dbReference>
<evidence type="ECO:0000256" key="8">
    <source>
        <dbReference type="ARBA" id="ARBA00023002"/>
    </source>
</evidence>
<dbReference type="Gene3D" id="3.40.50.720">
    <property type="entry name" value="NAD(P)-binding Rossmann-like Domain"/>
    <property type="match status" value="1"/>
</dbReference>
<comment type="caution">
    <text evidence="12">Lacks conserved residue(s) required for the propagation of feature annotation.</text>
</comment>
<protein>
    <recommendedName>
        <fullName evidence="12">Bifunctional protein FolD</fullName>
    </recommendedName>
    <domain>
        <recommendedName>
            <fullName evidence="12">Methylenetetrahydrofolate dehydrogenase</fullName>
            <ecNumber evidence="12">1.5.1.5</ecNumber>
        </recommendedName>
    </domain>
    <domain>
        <recommendedName>
            <fullName evidence="12">Methenyltetrahydrofolate cyclohydrolase</fullName>
            <ecNumber evidence="12">3.5.4.9</ecNumber>
        </recommendedName>
    </domain>
</protein>
<evidence type="ECO:0000256" key="7">
    <source>
        <dbReference type="ARBA" id="ARBA00022857"/>
    </source>
</evidence>
<reference evidence="15 16" key="1">
    <citation type="submission" date="2019-04" db="EMBL/GenBank/DDBJ databases">
        <title>Genome of a novel bacterium Candidatus Jettenia ecosi reconstructed from metagenome of an anammox bioreactor.</title>
        <authorList>
            <person name="Mardanov A.V."/>
            <person name="Beletsky A.V."/>
            <person name="Ravin N.V."/>
            <person name="Botchkova E.A."/>
            <person name="Litti Y.V."/>
            <person name="Nozhevnikova A.N."/>
        </authorList>
    </citation>
    <scope>NUCLEOTIDE SEQUENCE [LARGE SCALE GENOMIC DNA]</scope>
    <source>
        <strain evidence="15">J2</strain>
    </source>
</reference>
<accession>A0A533Q7T6</accession>
<evidence type="ECO:0000256" key="11">
    <source>
        <dbReference type="ARBA" id="ARBA00023268"/>
    </source>
</evidence>
<dbReference type="EC" id="1.5.1.5" evidence="12"/>
<keyword evidence="11 12" id="KW-0511">Multifunctional enzyme</keyword>
<dbReference type="GO" id="GO:0004477">
    <property type="term" value="F:methenyltetrahydrofolate cyclohydrolase activity"/>
    <property type="evidence" value="ECO:0007669"/>
    <property type="project" value="UniProtKB-UniRule"/>
</dbReference>
<feature type="domain" description="Tetrahydrofolate dehydrogenase/cyclohydrolase catalytic" evidence="13">
    <location>
        <begin position="6"/>
        <end position="120"/>
    </location>
</feature>
<dbReference type="SUPFAM" id="SSF51735">
    <property type="entry name" value="NAD(P)-binding Rossmann-fold domains"/>
    <property type="match status" value="1"/>
</dbReference>
<feature type="binding site" evidence="12">
    <location>
        <position position="232"/>
    </location>
    <ligand>
        <name>NADP(+)</name>
        <dbReference type="ChEBI" id="CHEBI:58349"/>
    </ligand>
</feature>
<dbReference type="GO" id="GO:0035999">
    <property type="term" value="P:tetrahydrofolate interconversion"/>
    <property type="evidence" value="ECO:0007669"/>
    <property type="project" value="UniProtKB-UniRule"/>
</dbReference>
<dbReference type="InterPro" id="IPR036291">
    <property type="entry name" value="NAD(P)-bd_dom_sf"/>
</dbReference>
<dbReference type="GO" id="GO:0006164">
    <property type="term" value="P:purine nucleotide biosynthetic process"/>
    <property type="evidence" value="ECO:0007669"/>
    <property type="project" value="UniProtKB-KW"/>
</dbReference>
<dbReference type="GO" id="GO:0004488">
    <property type="term" value="F:methylenetetrahydrofolate dehydrogenase (NADP+) activity"/>
    <property type="evidence" value="ECO:0007669"/>
    <property type="project" value="UniProtKB-UniRule"/>
</dbReference>
<dbReference type="GO" id="GO:0009086">
    <property type="term" value="P:methionine biosynthetic process"/>
    <property type="evidence" value="ECO:0007669"/>
    <property type="project" value="UniProtKB-KW"/>
</dbReference>
<gene>
    <name evidence="12" type="primary">folD</name>
    <name evidence="15" type="ORF">JETT_3038</name>
</gene>
<comment type="pathway">
    <text evidence="1 12">One-carbon metabolism; tetrahydrofolate interconversion.</text>
</comment>
<evidence type="ECO:0000256" key="2">
    <source>
        <dbReference type="ARBA" id="ARBA00011738"/>
    </source>
</evidence>
<evidence type="ECO:0000256" key="1">
    <source>
        <dbReference type="ARBA" id="ARBA00004777"/>
    </source>
</evidence>
<dbReference type="UniPathway" id="UPA00193"/>
<proteinExistence type="inferred from homology"/>
<evidence type="ECO:0000259" key="14">
    <source>
        <dbReference type="Pfam" id="PF02882"/>
    </source>
</evidence>
<dbReference type="Proteomes" id="UP000319783">
    <property type="component" value="Unassembled WGS sequence"/>
</dbReference>
<dbReference type="InterPro" id="IPR020630">
    <property type="entry name" value="THF_DH/CycHdrlase_cat_dom"/>
</dbReference>
<evidence type="ECO:0000313" key="16">
    <source>
        <dbReference type="Proteomes" id="UP000319783"/>
    </source>
</evidence>
<dbReference type="Pfam" id="PF00763">
    <property type="entry name" value="THF_DHG_CYH"/>
    <property type="match status" value="1"/>
</dbReference>
<name>A0A533Q7T6_9BACT</name>
<dbReference type="PRINTS" id="PR00085">
    <property type="entry name" value="THFDHDRGNASE"/>
</dbReference>
<dbReference type="HAMAP" id="MF_01576">
    <property type="entry name" value="THF_DHG_CYH"/>
    <property type="match status" value="1"/>
</dbReference>
<sequence>MSARIIDGEFVAEKIREPLIEEISMLRKKGIFPHVKAVQVGENAVSRLYIQNQKKQCEAIGITCTVDELASDTGEEALVEHIKKLNNDPRVTGIILQVPLPDGLDVKKVHRVIVPHKDVEGINPANIGELIYGNKKRIVPCTAMAAVELIKSIGVEIRGKEATIVGRSAMVGKPVSLLLLDLSATPTICHSGTKDLSVQTKKADILVVAVGKAELIKGDMIKPGAIVIDVGINHVKEFDAQGNSVISKNDKPKMKITGDVEFRTAKEVASHITPVPGGVEPVAMAILLRNTVEASKMSVNY</sequence>
<keyword evidence="6 12" id="KW-0378">Hydrolase</keyword>
<dbReference type="GO" id="GO:0000105">
    <property type="term" value="P:L-histidine biosynthetic process"/>
    <property type="evidence" value="ECO:0007669"/>
    <property type="project" value="UniProtKB-KW"/>
</dbReference>
<organism evidence="15 16">
    <name type="scientific">Candidatus Jettenia ecosi</name>
    <dbReference type="NCBI Taxonomy" id="2494326"/>
    <lineage>
        <taxon>Bacteria</taxon>
        <taxon>Pseudomonadati</taxon>
        <taxon>Planctomycetota</taxon>
        <taxon>Candidatus Brocadiia</taxon>
        <taxon>Candidatus Brocadiales</taxon>
        <taxon>Candidatus Brocadiaceae</taxon>
        <taxon>Candidatus Jettenia</taxon>
    </lineage>
</organism>
<evidence type="ECO:0000256" key="10">
    <source>
        <dbReference type="ARBA" id="ARBA00023167"/>
    </source>
</evidence>
<dbReference type="FunFam" id="3.40.50.720:FF:000006">
    <property type="entry name" value="Bifunctional protein FolD"/>
    <property type="match status" value="1"/>
</dbReference>
<dbReference type="CDD" id="cd01080">
    <property type="entry name" value="NAD_bind_m-THF_DH_Cyclohyd"/>
    <property type="match status" value="1"/>
</dbReference>
<comment type="catalytic activity">
    <reaction evidence="12">
        <text>(6R)-5,10-methylene-5,6,7,8-tetrahydrofolate + NADP(+) = (6R)-5,10-methenyltetrahydrofolate + NADPH</text>
        <dbReference type="Rhea" id="RHEA:22812"/>
        <dbReference type="ChEBI" id="CHEBI:15636"/>
        <dbReference type="ChEBI" id="CHEBI:57455"/>
        <dbReference type="ChEBI" id="CHEBI:57783"/>
        <dbReference type="ChEBI" id="CHEBI:58349"/>
        <dbReference type="EC" id="1.5.1.5"/>
    </reaction>
</comment>
<dbReference type="Gene3D" id="3.40.50.10860">
    <property type="entry name" value="Leucine Dehydrogenase, chain A, domain 1"/>
    <property type="match status" value="1"/>
</dbReference>
<feature type="binding site" evidence="12">
    <location>
        <begin position="166"/>
        <end position="168"/>
    </location>
    <ligand>
        <name>NADP(+)</name>
        <dbReference type="ChEBI" id="CHEBI:58349"/>
    </ligand>
</feature>
<dbReference type="InterPro" id="IPR020631">
    <property type="entry name" value="THF_DH/CycHdrlase_NAD-bd_dom"/>
</dbReference>
<dbReference type="FunFam" id="3.40.50.10860:FF:000005">
    <property type="entry name" value="C-1-tetrahydrofolate synthase, cytoplasmic, putative"/>
    <property type="match status" value="1"/>
</dbReference>
<dbReference type="AlphaFoldDB" id="A0A533Q7T6"/>
<keyword evidence="9 12" id="KW-0368">Histidine biosynthesis</keyword>
<keyword evidence="8 12" id="KW-0560">Oxidoreductase</keyword>
<comment type="subunit">
    <text evidence="2 12">Homodimer.</text>
</comment>
<comment type="caution">
    <text evidence="15">The sequence shown here is derived from an EMBL/GenBank/DDBJ whole genome shotgun (WGS) entry which is preliminary data.</text>
</comment>
<keyword evidence="10 12" id="KW-0486">Methionine biosynthesis</keyword>
<comment type="similarity">
    <text evidence="12">Belongs to the tetrahydrofolate dehydrogenase/cyclohydrolase family.</text>
</comment>
<evidence type="ECO:0000256" key="4">
    <source>
        <dbReference type="ARBA" id="ARBA00022605"/>
    </source>
</evidence>
<evidence type="ECO:0000256" key="6">
    <source>
        <dbReference type="ARBA" id="ARBA00022801"/>
    </source>
</evidence>
<evidence type="ECO:0000256" key="5">
    <source>
        <dbReference type="ARBA" id="ARBA00022755"/>
    </source>
</evidence>
<dbReference type="GO" id="GO:0005829">
    <property type="term" value="C:cytosol"/>
    <property type="evidence" value="ECO:0007669"/>
    <property type="project" value="TreeGrafter"/>
</dbReference>
<dbReference type="PANTHER" id="PTHR48099">
    <property type="entry name" value="C-1-TETRAHYDROFOLATE SYNTHASE, CYTOPLASMIC-RELATED"/>
    <property type="match status" value="1"/>
</dbReference>
<dbReference type="InterPro" id="IPR046346">
    <property type="entry name" value="Aminoacid_DH-like_N_sf"/>
</dbReference>
<evidence type="ECO:0000256" key="9">
    <source>
        <dbReference type="ARBA" id="ARBA00023102"/>
    </source>
</evidence>
<feature type="domain" description="Tetrahydrofolate dehydrogenase/cyclohydrolase NAD(P)-binding" evidence="14">
    <location>
        <begin position="140"/>
        <end position="297"/>
    </location>
</feature>
<keyword evidence="3 12" id="KW-0554">One-carbon metabolism</keyword>
<dbReference type="Pfam" id="PF02882">
    <property type="entry name" value="THF_DHG_CYH_C"/>
    <property type="match status" value="1"/>
</dbReference>
<evidence type="ECO:0000256" key="12">
    <source>
        <dbReference type="HAMAP-Rule" id="MF_01576"/>
    </source>
</evidence>
<evidence type="ECO:0000313" key="15">
    <source>
        <dbReference type="EMBL" id="TLD40706.1"/>
    </source>
</evidence>
<comment type="function">
    <text evidence="12">Catalyzes the oxidation of 5,10-methylenetetrahydrofolate to 5,10-methenyltetrahydrofolate and then the hydrolysis of 5,10-methenyltetrahydrofolate to 10-formyltetrahydrofolate.</text>
</comment>
<keyword evidence="7 12" id="KW-0521">NADP</keyword>
<comment type="catalytic activity">
    <reaction evidence="12">
        <text>(6R)-5,10-methenyltetrahydrofolate + H2O = (6R)-10-formyltetrahydrofolate + H(+)</text>
        <dbReference type="Rhea" id="RHEA:23700"/>
        <dbReference type="ChEBI" id="CHEBI:15377"/>
        <dbReference type="ChEBI" id="CHEBI:15378"/>
        <dbReference type="ChEBI" id="CHEBI:57455"/>
        <dbReference type="ChEBI" id="CHEBI:195366"/>
        <dbReference type="EC" id="3.5.4.9"/>
    </reaction>
</comment>
<keyword evidence="5 12" id="KW-0658">Purine biosynthesis</keyword>
<dbReference type="EC" id="3.5.4.9" evidence="12"/>
<evidence type="ECO:0000256" key="3">
    <source>
        <dbReference type="ARBA" id="ARBA00022563"/>
    </source>
</evidence>
<dbReference type="EMBL" id="SULG01000085">
    <property type="protein sequence ID" value="TLD40706.1"/>
    <property type="molecule type" value="Genomic_DNA"/>
</dbReference>
<dbReference type="InterPro" id="IPR000672">
    <property type="entry name" value="THF_DH/CycHdrlase"/>
</dbReference>
<evidence type="ECO:0000259" key="13">
    <source>
        <dbReference type="Pfam" id="PF00763"/>
    </source>
</evidence>